<reference evidence="1" key="1">
    <citation type="journal article" date="2003" name="Genome Biol.">
        <title>An integrated gene annotation and transcriptional profiling approach towards the full gene content of the Drosophila genome.</title>
        <authorList>
            <person name="Hild M."/>
            <person name="Beckmann B."/>
            <person name="Haas S.A."/>
            <person name="Koch B."/>
            <person name="Solovyev V."/>
            <person name="Busold C."/>
            <person name="Fellenberg K."/>
            <person name="Boutros M."/>
            <person name="Vingron M."/>
            <person name="Sauer F."/>
            <person name="Hoheisel J.D."/>
            <person name="Paro R."/>
        </authorList>
    </citation>
    <scope>NUCLEOTIDE SEQUENCE</scope>
</reference>
<sequence length="153" mass="17015">MMPQLTPSYLHTFYGEDNRWRKKKTENPAEAMVLAESPAIHAIHMRFVCLHFWLGRVFGAEHSEFRSLAVGALTHGGGRRSRPNKMKHIFYTNREEAAASAASAAAGCIKIRMHLPRSKDAPPGFGFLWRSTSAAEGQNAHAPPATTIARYLN</sequence>
<accession>Q6IHM2</accession>
<protein>
    <submittedName>
        <fullName evidence="1">HDC02211</fullName>
    </submittedName>
</protein>
<evidence type="ECO:0000313" key="1">
    <source>
        <dbReference type="EMBL" id="DAA03593.1"/>
    </source>
</evidence>
<name>Q6IHM2_DROME</name>
<proteinExistence type="predicted"/>
<organism evidence="1">
    <name type="scientific">Drosophila melanogaster</name>
    <name type="common">Fruit fly</name>
    <dbReference type="NCBI Taxonomy" id="7227"/>
    <lineage>
        <taxon>Eukaryota</taxon>
        <taxon>Metazoa</taxon>
        <taxon>Ecdysozoa</taxon>
        <taxon>Arthropoda</taxon>
        <taxon>Hexapoda</taxon>
        <taxon>Insecta</taxon>
        <taxon>Pterygota</taxon>
        <taxon>Neoptera</taxon>
        <taxon>Endopterygota</taxon>
        <taxon>Diptera</taxon>
        <taxon>Brachycera</taxon>
        <taxon>Muscomorpha</taxon>
        <taxon>Ephydroidea</taxon>
        <taxon>Drosophilidae</taxon>
        <taxon>Drosophila</taxon>
        <taxon>Sophophora</taxon>
    </lineage>
</organism>
<dbReference type="EMBL" id="BK003394">
    <property type="protein sequence ID" value="DAA03593.1"/>
    <property type="molecule type" value="Genomic_DNA"/>
</dbReference>
<dbReference type="AlphaFoldDB" id="Q6IHM2"/>
<gene>
    <name evidence="1" type="ORF">HDC02211</name>
</gene>